<proteinExistence type="predicted"/>
<keyword evidence="4" id="KW-1185">Reference proteome</keyword>
<organism evidence="3 4">
    <name type="scientific">Paractinoplanes pyxinae</name>
    <dbReference type="NCBI Taxonomy" id="2997416"/>
    <lineage>
        <taxon>Bacteria</taxon>
        <taxon>Bacillati</taxon>
        <taxon>Actinomycetota</taxon>
        <taxon>Actinomycetes</taxon>
        <taxon>Micromonosporales</taxon>
        <taxon>Micromonosporaceae</taxon>
        <taxon>Paractinoplanes</taxon>
    </lineage>
</organism>
<dbReference type="RefSeq" id="WP_267560794.1">
    <property type="nucleotide sequence ID" value="NZ_JAPNTZ010000001.1"/>
</dbReference>
<dbReference type="Proteomes" id="UP001151002">
    <property type="component" value="Unassembled WGS sequence"/>
</dbReference>
<evidence type="ECO:0000313" key="4">
    <source>
        <dbReference type="Proteomes" id="UP001151002"/>
    </source>
</evidence>
<feature type="domain" description="DUF4438" evidence="2">
    <location>
        <begin position="161"/>
        <end position="272"/>
    </location>
</feature>
<name>A0ABT4AUC1_9ACTN</name>
<protein>
    <submittedName>
        <fullName evidence="3">DUF4438 domain-containing protein</fullName>
    </submittedName>
</protein>
<dbReference type="Gene3D" id="2.40.10.170">
    <property type="match status" value="1"/>
</dbReference>
<dbReference type="InterPro" id="IPR029433">
    <property type="entry name" value="DUF4438_N"/>
</dbReference>
<dbReference type="InterPro" id="IPR044909">
    <property type="entry name" value="TM_1086_sf"/>
</dbReference>
<dbReference type="InterPro" id="IPR048399">
    <property type="entry name" value="DUF4438_C"/>
</dbReference>
<dbReference type="Pfam" id="PF20999">
    <property type="entry name" value="DUF4438_C"/>
    <property type="match status" value="1"/>
</dbReference>
<dbReference type="InterPro" id="IPR044910">
    <property type="entry name" value="TM_1086_SG_dom"/>
</dbReference>
<dbReference type="Pfam" id="PF14505">
    <property type="entry name" value="DUF4438"/>
    <property type="match status" value="1"/>
</dbReference>
<reference evidence="3" key="1">
    <citation type="submission" date="2022-11" db="EMBL/GenBank/DDBJ databases">
        <authorList>
            <person name="Somphong A."/>
            <person name="Phongsopitanun W."/>
        </authorList>
    </citation>
    <scope>NUCLEOTIDE SEQUENCE</scope>
    <source>
        <strain evidence="3">Pm04-4</strain>
    </source>
</reference>
<accession>A0ABT4AUC1</accession>
<evidence type="ECO:0000259" key="1">
    <source>
        <dbReference type="Pfam" id="PF14505"/>
    </source>
</evidence>
<feature type="domain" description="DUF4438" evidence="1">
    <location>
        <begin position="30"/>
        <end position="158"/>
    </location>
</feature>
<gene>
    <name evidence="3" type="ORF">OWR29_03230</name>
</gene>
<comment type="caution">
    <text evidence="3">The sequence shown here is derived from an EMBL/GenBank/DDBJ whole genome shotgun (WGS) entry which is preliminary data.</text>
</comment>
<dbReference type="Gene3D" id="4.10.1180.10">
    <property type="entry name" value="tm1086 domain"/>
    <property type="match status" value="1"/>
</dbReference>
<dbReference type="EMBL" id="JAPNTZ010000001">
    <property type="protein sequence ID" value="MCY1136995.1"/>
    <property type="molecule type" value="Genomic_DNA"/>
</dbReference>
<evidence type="ECO:0000313" key="3">
    <source>
        <dbReference type="EMBL" id="MCY1136995.1"/>
    </source>
</evidence>
<dbReference type="Gene3D" id="2.102.30.10">
    <property type="entry name" value="tm1086 (SG structure) domain"/>
    <property type="match status" value="1"/>
</dbReference>
<evidence type="ECO:0000259" key="2">
    <source>
        <dbReference type="Pfam" id="PF20999"/>
    </source>
</evidence>
<sequence>MSGVRTNRDRLVTQILVGEVWPALADRHGYRVDADGTPFLLPGMGGVTLGAHAGDPATGYAADHLEPGLSVRAAGEGANMALQFLSCVGNEVTVRSGPAAGKTGRVLGQHAYVLVDMAEDDLALVAPGDRVSIRAYGQGLRFLDHPTVVAKNLDPGFLDSLPIRTLDDGRLEVEVAARVPAAAVGAGAGMVSEFANTDLMGAYAGQGDDLSLGLESLRLGDLVLLEDQDHRYGRGYRPGYLTVGVICTGHCRLFGHGPGPSTILSGPAEAFHVKGAS</sequence>